<evidence type="ECO:0000313" key="2">
    <source>
        <dbReference type="EMBL" id="KAK6350979.1"/>
    </source>
</evidence>
<evidence type="ECO:0000313" key="3">
    <source>
        <dbReference type="Proteomes" id="UP001313282"/>
    </source>
</evidence>
<feature type="signal peptide" evidence="1">
    <location>
        <begin position="1"/>
        <end position="17"/>
    </location>
</feature>
<name>A0AAN8RKL4_9PEZI</name>
<dbReference type="EMBL" id="JAVHNR010000002">
    <property type="protein sequence ID" value="KAK6350979.1"/>
    <property type="molecule type" value="Genomic_DNA"/>
</dbReference>
<keyword evidence="3" id="KW-1185">Reference proteome</keyword>
<comment type="caution">
    <text evidence="2">The sequence shown here is derived from an EMBL/GenBank/DDBJ whole genome shotgun (WGS) entry which is preliminary data.</text>
</comment>
<dbReference type="Proteomes" id="UP001313282">
    <property type="component" value="Unassembled WGS sequence"/>
</dbReference>
<keyword evidence="1" id="KW-0732">Signal</keyword>
<feature type="chain" id="PRO_5042984261" evidence="1">
    <location>
        <begin position="18"/>
        <end position="91"/>
    </location>
</feature>
<protein>
    <submittedName>
        <fullName evidence="2">Uncharacterized protein</fullName>
    </submittedName>
</protein>
<proteinExistence type="predicted"/>
<organism evidence="2 3">
    <name type="scientific">Orbilia javanica</name>
    <dbReference type="NCBI Taxonomy" id="47235"/>
    <lineage>
        <taxon>Eukaryota</taxon>
        <taxon>Fungi</taxon>
        <taxon>Dikarya</taxon>
        <taxon>Ascomycota</taxon>
        <taxon>Pezizomycotina</taxon>
        <taxon>Orbiliomycetes</taxon>
        <taxon>Orbiliales</taxon>
        <taxon>Orbiliaceae</taxon>
        <taxon>Orbilia</taxon>
    </lineage>
</organism>
<gene>
    <name evidence="2" type="ORF">TWF718_004157</name>
</gene>
<dbReference type="AlphaFoldDB" id="A0AAN8RKL4"/>
<accession>A0AAN8RKL4</accession>
<reference evidence="2 3" key="1">
    <citation type="submission" date="2019-10" db="EMBL/GenBank/DDBJ databases">
        <authorList>
            <person name="Palmer J.M."/>
        </authorList>
    </citation>
    <scope>NUCLEOTIDE SEQUENCE [LARGE SCALE GENOMIC DNA]</scope>
    <source>
        <strain evidence="2 3">TWF718</strain>
    </source>
</reference>
<sequence>MKLSFIILSSLVAIVSSYPAPDVKPDTREVTPSQIQLNDPKAPITQDKTRKPKVADMFSKMSNCGQPCDASIDCEGGGIGHCYSCYRGTCH</sequence>
<evidence type="ECO:0000256" key="1">
    <source>
        <dbReference type="SAM" id="SignalP"/>
    </source>
</evidence>